<organism evidence="2 3">
    <name type="scientific">Phaseolus coccineus</name>
    <name type="common">Scarlet runner bean</name>
    <name type="synonym">Phaseolus multiflorus</name>
    <dbReference type="NCBI Taxonomy" id="3886"/>
    <lineage>
        <taxon>Eukaryota</taxon>
        <taxon>Viridiplantae</taxon>
        <taxon>Streptophyta</taxon>
        <taxon>Embryophyta</taxon>
        <taxon>Tracheophyta</taxon>
        <taxon>Spermatophyta</taxon>
        <taxon>Magnoliopsida</taxon>
        <taxon>eudicotyledons</taxon>
        <taxon>Gunneridae</taxon>
        <taxon>Pentapetalae</taxon>
        <taxon>rosids</taxon>
        <taxon>fabids</taxon>
        <taxon>Fabales</taxon>
        <taxon>Fabaceae</taxon>
        <taxon>Papilionoideae</taxon>
        <taxon>50 kb inversion clade</taxon>
        <taxon>NPAAA clade</taxon>
        <taxon>indigoferoid/millettioid clade</taxon>
        <taxon>Phaseoleae</taxon>
        <taxon>Phaseolus</taxon>
    </lineage>
</organism>
<dbReference type="AlphaFoldDB" id="A0AAN9L5T9"/>
<protein>
    <submittedName>
        <fullName evidence="2">Uncharacterized protein</fullName>
    </submittedName>
</protein>
<sequence length="860" mass="97462">MECVLALPAQKEGIVIEVSGKNKEQKGIGSYKSSNGRKKTSKMHQKVPNFKNDYGKKGVNWEENGDEIAVEKITSKRKRKRLKKHVNEPQGDDEKKVDTGFCCYGNEEKGDETVIGRIKSKHKRRSKNHEPLGERKVDAELCSYGSEENGHEIATEKIESERKRMSKKRKPHLGDNEQKIGPDLCSCSCDIRFVGDKLLSDGKIKSKQKKKKKTVEDEQRENGDDTETSKFILKRREPQCDNREKIDPELFCYGRDIGFVEDTLLIERKIKSKDKKKKKVVDHKLQEDDFAIGFVEDKLLVDGKIKSKEKRKKKLVDNKLQKNGGDTETSNFLLKKHEPEGDNRQKIDPDSCFYGFEIGFGEDNLLVDGKIKSKEKNKKKKAVKDKVKENGDDAETSKFILKKREPQGVNREKIDPELCCYGCDIGFLEDKLLVDGEVNSKVKKNRAGGEELRENGDDAEISKFILKKREPQCDNREKIDTELCCDGCDIGFVEDKLVVDGNIESKDKKKNVVDHKLQEDDFAIGFVEDKLLVDGKIKSKGKGKKKLVDNKLQKNGDDTETSNFILIKHEAQGDNMEKIDPDSCFYGFDIGFVEDNLLVDGKNKSKEKNKKKKVVKDKLRESGGDAETSKSVLMKCEPQGGIKEKINPESWSYCCDIGFIEDNLLKDGKIKSKKKTKKKGGDDETSKYILKKRERQGDIREKIDPELCCYGCDIGFVDDKLLVDEKVNSVEEELGENSDGAATSKFNPEKLGPEVHKHTVPFGVQYVSPYFHDDSAEKINAKSLDKESKSNPIALPTSAASRDLFEDQLKENGNEFKSIGIKSEKKKSNCQKTLFESDNARKVSPYFQNDNVELLLGIPP</sequence>
<feature type="compositionally biased region" description="Basic residues" evidence="1">
    <location>
        <begin position="75"/>
        <end position="84"/>
    </location>
</feature>
<dbReference type="EMBL" id="JAYMYR010000017">
    <property type="protein sequence ID" value="KAK7327293.1"/>
    <property type="molecule type" value="Genomic_DNA"/>
</dbReference>
<feature type="region of interest" description="Disordered" evidence="1">
    <location>
        <begin position="205"/>
        <end position="231"/>
    </location>
</feature>
<name>A0AAN9L5T9_PHACN</name>
<keyword evidence="3" id="KW-1185">Reference proteome</keyword>
<feature type="compositionally biased region" description="Basic residues" evidence="1">
    <location>
        <begin position="35"/>
        <end position="45"/>
    </location>
</feature>
<comment type="caution">
    <text evidence="2">The sequence shown here is derived from an EMBL/GenBank/DDBJ whole genome shotgun (WGS) entry which is preliminary data.</text>
</comment>
<feature type="region of interest" description="Disordered" evidence="1">
    <location>
        <begin position="75"/>
        <end position="94"/>
    </location>
</feature>
<reference evidence="2 3" key="1">
    <citation type="submission" date="2024-01" db="EMBL/GenBank/DDBJ databases">
        <title>The genomes of 5 underutilized Papilionoideae crops provide insights into root nodulation and disease resistanc.</title>
        <authorList>
            <person name="Jiang F."/>
        </authorList>
    </citation>
    <scope>NUCLEOTIDE SEQUENCE [LARGE SCALE GENOMIC DNA]</scope>
    <source>
        <strain evidence="2">JINMINGXINNONG_FW02</strain>
        <tissue evidence="2">Leaves</tissue>
    </source>
</reference>
<evidence type="ECO:0000256" key="1">
    <source>
        <dbReference type="SAM" id="MobiDB-lite"/>
    </source>
</evidence>
<feature type="region of interest" description="Disordered" evidence="1">
    <location>
        <begin position="22"/>
        <end position="56"/>
    </location>
</feature>
<gene>
    <name evidence="2" type="ORF">VNO80_31661</name>
</gene>
<evidence type="ECO:0000313" key="3">
    <source>
        <dbReference type="Proteomes" id="UP001374584"/>
    </source>
</evidence>
<proteinExistence type="predicted"/>
<dbReference type="Proteomes" id="UP001374584">
    <property type="component" value="Unassembled WGS sequence"/>
</dbReference>
<feature type="compositionally biased region" description="Basic and acidic residues" evidence="1">
    <location>
        <begin position="152"/>
        <end position="163"/>
    </location>
</feature>
<feature type="compositionally biased region" description="Basic and acidic residues" evidence="1">
    <location>
        <begin position="214"/>
        <end position="223"/>
    </location>
</feature>
<accession>A0AAN9L5T9</accession>
<feature type="region of interest" description="Disordered" evidence="1">
    <location>
        <begin position="152"/>
        <end position="176"/>
    </location>
</feature>
<evidence type="ECO:0000313" key="2">
    <source>
        <dbReference type="EMBL" id="KAK7327293.1"/>
    </source>
</evidence>